<sequence length="141" mass="16194">MGKRKKRTKDEWEKIPGFKKFCGELADQIKEGVKRFDGKEAFPLVTIARSPCCSSGEVHPVRKSSVRNGGDDREDYKGVRVGFKAPSEFSNRVHIGKRIFAGKGLLVEELEKRMKLELVEFDFRRVAESIERLKFFLEKNG</sequence>
<name>X0ZYB5_9ZZZZ</name>
<gene>
    <name evidence="1" type="ORF">S01H4_34698</name>
</gene>
<reference evidence="1" key="1">
    <citation type="journal article" date="2014" name="Front. Microbiol.">
        <title>High frequency of phylogenetically diverse reductive dehalogenase-homologous genes in deep subseafloor sedimentary metagenomes.</title>
        <authorList>
            <person name="Kawai M."/>
            <person name="Futagami T."/>
            <person name="Toyoda A."/>
            <person name="Takaki Y."/>
            <person name="Nishi S."/>
            <person name="Hori S."/>
            <person name="Arai W."/>
            <person name="Tsubouchi T."/>
            <person name="Morono Y."/>
            <person name="Uchiyama I."/>
            <person name="Ito T."/>
            <person name="Fujiyama A."/>
            <person name="Inagaki F."/>
            <person name="Takami H."/>
        </authorList>
    </citation>
    <scope>NUCLEOTIDE SEQUENCE</scope>
    <source>
        <strain evidence="1">Expedition CK06-06</strain>
    </source>
</reference>
<dbReference type="EMBL" id="BART01018376">
    <property type="protein sequence ID" value="GAG74855.1"/>
    <property type="molecule type" value="Genomic_DNA"/>
</dbReference>
<proteinExistence type="predicted"/>
<protein>
    <submittedName>
        <fullName evidence="1">Uncharacterized protein</fullName>
    </submittedName>
</protein>
<comment type="caution">
    <text evidence="1">The sequence shown here is derived from an EMBL/GenBank/DDBJ whole genome shotgun (WGS) entry which is preliminary data.</text>
</comment>
<organism evidence="1">
    <name type="scientific">marine sediment metagenome</name>
    <dbReference type="NCBI Taxonomy" id="412755"/>
    <lineage>
        <taxon>unclassified sequences</taxon>
        <taxon>metagenomes</taxon>
        <taxon>ecological metagenomes</taxon>
    </lineage>
</organism>
<dbReference type="AlphaFoldDB" id="X0ZYB5"/>
<accession>X0ZYB5</accession>
<evidence type="ECO:0000313" key="1">
    <source>
        <dbReference type="EMBL" id="GAG74855.1"/>
    </source>
</evidence>